<dbReference type="EMBL" id="CP151516">
    <property type="protein sequence ID" value="WZN66614.1"/>
    <property type="molecule type" value="Genomic_DNA"/>
</dbReference>
<dbReference type="InterPro" id="IPR024156">
    <property type="entry name" value="Small_GTPase_ARF"/>
</dbReference>
<protein>
    <submittedName>
        <fullName evidence="10">ADP-ribosylation factor-like GTPase</fullName>
    </submittedName>
</protein>
<dbReference type="PANTHER" id="PTHR11711">
    <property type="entry name" value="ADP RIBOSYLATION FACTOR-RELATED"/>
    <property type="match status" value="1"/>
</dbReference>
<feature type="binding site" evidence="6">
    <location>
        <begin position="144"/>
        <end position="147"/>
    </location>
    <ligand>
        <name>GTP</name>
        <dbReference type="ChEBI" id="CHEBI:37565"/>
    </ligand>
</feature>
<feature type="binding site" evidence="6">
    <location>
        <begin position="25"/>
        <end position="32"/>
    </location>
    <ligand>
        <name>GTP</name>
        <dbReference type="ChEBI" id="CHEBI:37565"/>
    </ligand>
</feature>
<reference evidence="10 11" key="1">
    <citation type="submission" date="2024-03" db="EMBL/GenBank/DDBJ databases">
        <title>Complete genome sequence of the green alga Chloropicon roscoffensis RCC1871.</title>
        <authorList>
            <person name="Lemieux C."/>
            <person name="Pombert J.-F."/>
            <person name="Otis C."/>
            <person name="Turmel M."/>
        </authorList>
    </citation>
    <scope>NUCLEOTIDE SEQUENCE [LARGE SCALE GENOMIC DNA]</scope>
    <source>
        <strain evidence="10 11">RCC1871</strain>
    </source>
</reference>
<dbReference type="GO" id="GO:0016192">
    <property type="term" value="P:vesicle-mediated transport"/>
    <property type="evidence" value="ECO:0007669"/>
    <property type="project" value="UniProtKB-KW"/>
</dbReference>
<dbReference type="GO" id="GO:0046872">
    <property type="term" value="F:metal ion binding"/>
    <property type="evidence" value="ECO:0007669"/>
    <property type="project" value="UniProtKB-KW"/>
</dbReference>
<evidence type="ECO:0000313" key="10">
    <source>
        <dbReference type="EMBL" id="WZN66614.1"/>
    </source>
</evidence>
<dbReference type="NCBIfam" id="TIGR00231">
    <property type="entry name" value="small_GTP"/>
    <property type="match status" value="1"/>
</dbReference>
<accession>A0AAX4PJV8</accession>
<evidence type="ECO:0000313" key="11">
    <source>
        <dbReference type="Proteomes" id="UP001472866"/>
    </source>
</evidence>
<dbReference type="GO" id="GO:0005525">
    <property type="term" value="F:GTP binding"/>
    <property type="evidence" value="ECO:0007669"/>
    <property type="project" value="UniProtKB-KW"/>
</dbReference>
<dbReference type="GO" id="GO:0003924">
    <property type="term" value="F:GTPase activity"/>
    <property type="evidence" value="ECO:0007669"/>
    <property type="project" value="InterPro"/>
</dbReference>
<keyword evidence="7" id="KW-0460">Magnesium</keyword>
<feature type="binding site" evidence="6">
    <location>
        <position position="88"/>
    </location>
    <ligand>
        <name>GTP</name>
        <dbReference type="ChEBI" id="CHEBI:37565"/>
    </ligand>
</feature>
<evidence type="ECO:0000256" key="8">
    <source>
        <dbReference type="RuleBase" id="RU003925"/>
    </source>
</evidence>
<sequence length="201" mass="22288">MGGLWRRLLVGLGIKKAKATLLVVGLDNSGKTTLARTIQTFAADAQDEDYSRDQEHVLNVQPTIGFRVEKVESPFSKGLKLNIVDMSGQQCYRELWQTYYEDVQGIMFVVDAADPRRFAEAKDALVSVVNHQELAKKPLIVFSNKMDLRHAGTGSQVAKQVGLNDLSVHLERAWRLQGCSAITGEGVDDGVKWMISQVKAK</sequence>
<evidence type="ECO:0000256" key="7">
    <source>
        <dbReference type="PIRSR" id="PIRSR606689-2"/>
    </source>
</evidence>
<evidence type="ECO:0000256" key="9">
    <source>
        <dbReference type="SAM" id="SignalP"/>
    </source>
</evidence>
<feature type="binding site" evidence="7">
    <location>
        <position position="63"/>
    </location>
    <ligand>
        <name>Mg(2+)</name>
        <dbReference type="ChEBI" id="CHEBI:18420"/>
    </ligand>
</feature>
<feature type="signal peptide" evidence="9">
    <location>
        <begin position="1"/>
        <end position="19"/>
    </location>
</feature>
<name>A0AAX4PJV8_9CHLO</name>
<keyword evidence="9" id="KW-0732">Signal</keyword>
<evidence type="ECO:0000256" key="5">
    <source>
        <dbReference type="ARBA" id="ARBA00023134"/>
    </source>
</evidence>
<feature type="chain" id="PRO_5043433177" evidence="9">
    <location>
        <begin position="20"/>
        <end position="201"/>
    </location>
</feature>
<keyword evidence="11" id="KW-1185">Reference proteome</keyword>
<dbReference type="Proteomes" id="UP001472866">
    <property type="component" value="Chromosome 16"/>
</dbReference>
<dbReference type="SUPFAM" id="SSF52540">
    <property type="entry name" value="P-loop containing nucleoside triphosphate hydrolases"/>
    <property type="match status" value="1"/>
</dbReference>
<dbReference type="Gene3D" id="3.40.50.300">
    <property type="entry name" value="P-loop containing nucleotide triphosphate hydrolases"/>
    <property type="match status" value="1"/>
</dbReference>
<dbReference type="SMART" id="SM00178">
    <property type="entry name" value="SAR"/>
    <property type="match status" value="1"/>
</dbReference>
<dbReference type="Pfam" id="PF00025">
    <property type="entry name" value="Arf"/>
    <property type="match status" value="1"/>
</dbReference>
<keyword evidence="4" id="KW-0813">Transport</keyword>
<keyword evidence="7" id="KW-0479">Metal-binding</keyword>
<keyword evidence="2" id="KW-0449">Lipoprotein</keyword>
<keyword evidence="4" id="KW-0931">ER-Golgi transport</keyword>
<comment type="similarity">
    <text evidence="1 8">Belongs to the small GTPase superfamily. Arf family.</text>
</comment>
<dbReference type="PRINTS" id="PR00328">
    <property type="entry name" value="SAR1GTPBP"/>
</dbReference>
<dbReference type="InterPro" id="IPR027417">
    <property type="entry name" value="P-loop_NTPase"/>
</dbReference>
<proteinExistence type="inferred from homology"/>
<dbReference type="PROSITE" id="PS51417">
    <property type="entry name" value="ARF"/>
    <property type="match status" value="1"/>
</dbReference>
<evidence type="ECO:0000256" key="3">
    <source>
        <dbReference type="ARBA" id="ARBA00022741"/>
    </source>
</evidence>
<keyword evidence="5 6" id="KW-0342">GTP-binding</keyword>
<evidence type="ECO:0000256" key="2">
    <source>
        <dbReference type="ARBA" id="ARBA00022707"/>
    </source>
</evidence>
<dbReference type="SMART" id="SM00177">
    <property type="entry name" value="ARF"/>
    <property type="match status" value="1"/>
</dbReference>
<feature type="binding site" evidence="7">
    <location>
        <position position="32"/>
    </location>
    <ligand>
        <name>Mg(2+)</name>
        <dbReference type="ChEBI" id="CHEBI:18420"/>
    </ligand>
</feature>
<evidence type="ECO:0000256" key="6">
    <source>
        <dbReference type="PIRSR" id="PIRSR606689-1"/>
    </source>
</evidence>
<gene>
    <name evidence="10" type="ORF">HKI87_16g81810</name>
</gene>
<dbReference type="InterPro" id="IPR005225">
    <property type="entry name" value="Small_GTP-bd"/>
</dbReference>
<organism evidence="10 11">
    <name type="scientific">Chloropicon roscoffensis</name>
    <dbReference type="NCBI Taxonomy" id="1461544"/>
    <lineage>
        <taxon>Eukaryota</taxon>
        <taxon>Viridiplantae</taxon>
        <taxon>Chlorophyta</taxon>
        <taxon>Chloropicophyceae</taxon>
        <taxon>Chloropicales</taxon>
        <taxon>Chloropicaceae</taxon>
        <taxon>Chloropicon</taxon>
    </lineage>
</organism>
<keyword evidence="2" id="KW-0519">Myristate</keyword>
<keyword evidence="3 6" id="KW-0547">Nucleotide-binding</keyword>
<dbReference type="FunFam" id="3.40.50.300:FF:001166">
    <property type="entry name" value="ADP-ribosylation factor D"/>
    <property type="match status" value="1"/>
</dbReference>
<dbReference type="InterPro" id="IPR006689">
    <property type="entry name" value="Small_GTPase_ARF/SAR"/>
</dbReference>
<evidence type="ECO:0000256" key="1">
    <source>
        <dbReference type="ARBA" id="ARBA00010290"/>
    </source>
</evidence>
<dbReference type="CDD" id="cd00878">
    <property type="entry name" value="Arf_Arl"/>
    <property type="match status" value="1"/>
</dbReference>
<dbReference type="AlphaFoldDB" id="A0AAX4PJV8"/>
<evidence type="ECO:0000256" key="4">
    <source>
        <dbReference type="ARBA" id="ARBA00022892"/>
    </source>
</evidence>